<feature type="domain" description="LpxI C-terminal" evidence="1">
    <location>
        <begin position="130"/>
        <end position="258"/>
    </location>
</feature>
<dbReference type="InterPro" id="IPR043167">
    <property type="entry name" value="LpxI_C_sf"/>
</dbReference>
<organism evidence="3 4">
    <name type="scientific">Pseudosulfitobacter pseudonitzschiae</name>
    <dbReference type="NCBI Taxonomy" id="1402135"/>
    <lineage>
        <taxon>Bacteria</taxon>
        <taxon>Pseudomonadati</taxon>
        <taxon>Pseudomonadota</taxon>
        <taxon>Alphaproteobacteria</taxon>
        <taxon>Rhodobacterales</taxon>
        <taxon>Roseobacteraceae</taxon>
        <taxon>Pseudosulfitobacter</taxon>
    </lineage>
</organism>
<proteinExistence type="predicted"/>
<dbReference type="Proteomes" id="UP000199754">
    <property type="component" value="Chromosome"/>
</dbReference>
<dbReference type="InterPro" id="IPR053174">
    <property type="entry name" value="LpxI"/>
</dbReference>
<accession>A0A221K0H9</accession>
<dbReference type="Gene3D" id="3.40.50.20">
    <property type="match status" value="1"/>
</dbReference>
<evidence type="ECO:0000259" key="2">
    <source>
        <dbReference type="Pfam" id="PF17930"/>
    </source>
</evidence>
<dbReference type="Gene3D" id="3.40.140.80">
    <property type="match status" value="1"/>
</dbReference>
<dbReference type="OrthoDB" id="9789836at2"/>
<keyword evidence="3" id="KW-0548">Nucleotidyltransferase</keyword>
<feature type="domain" description="LpxI N-terminal" evidence="2">
    <location>
        <begin position="2"/>
        <end position="125"/>
    </location>
</feature>
<dbReference type="GO" id="GO:0016779">
    <property type="term" value="F:nucleotidyltransferase activity"/>
    <property type="evidence" value="ECO:0007669"/>
    <property type="project" value="UniProtKB-KW"/>
</dbReference>
<dbReference type="PANTHER" id="PTHR39962">
    <property type="entry name" value="BLL4848 PROTEIN"/>
    <property type="match status" value="1"/>
</dbReference>
<dbReference type="EMBL" id="CP022415">
    <property type="protein sequence ID" value="ASM72512.1"/>
    <property type="molecule type" value="Genomic_DNA"/>
</dbReference>
<keyword evidence="4" id="KW-1185">Reference proteome</keyword>
<keyword evidence="3" id="KW-0808">Transferase</keyword>
<evidence type="ECO:0000313" key="3">
    <source>
        <dbReference type="EMBL" id="ASM72512.1"/>
    </source>
</evidence>
<sequence>MLALIVGTGQMPKVVADAQDSPPLICVLQGNAPDRLVPDLTFRLETLGSLLVDLGARGVTDVCFVGGIARPVLDPDALDAETAPLVPLFQQALKQGDDGALRIVLDIFEKTGFAVRGVEDLVPSLLATGGVYGDAWPDARMRRDAEVGAAHIASEGARDIGQACVVAGGKVIGMEDAAGTDALIARMGGTSKDARAILFKAPKPKQERRIDLPTIGPDTVAAAAKAGFAGIVIDAGDVLVLDHAACVALADRHGIVLWARTGD</sequence>
<dbReference type="RefSeq" id="WP_089420412.1">
    <property type="nucleotide sequence ID" value="NZ_CP022415.1"/>
</dbReference>
<dbReference type="PANTHER" id="PTHR39962:SF1">
    <property type="entry name" value="LPXI FAMILY PROTEIN"/>
    <property type="match status" value="1"/>
</dbReference>
<dbReference type="KEGG" id="spse:SULPSESMR1_01701"/>
<name>A0A221K0H9_9RHOB</name>
<evidence type="ECO:0000259" key="1">
    <source>
        <dbReference type="Pfam" id="PF06230"/>
    </source>
</evidence>
<dbReference type="AlphaFoldDB" id="A0A221K0H9"/>
<reference evidence="3 4" key="1">
    <citation type="submission" date="2017-07" db="EMBL/GenBank/DDBJ databases">
        <title>Genome Sequence of Sulfitobacter pseudonitzschiae Strain SMR1 Isolated from a culture of the Diatom Skeletonema marinoi.</title>
        <authorList>
            <person name="Topel M."/>
            <person name="Pinder M.I.M."/>
            <person name="Johansson O.N."/>
            <person name="Kourtchenko O."/>
            <person name="Godhe A."/>
            <person name="Clarke A.K."/>
        </authorList>
    </citation>
    <scope>NUCLEOTIDE SEQUENCE [LARGE SCALE GENOMIC DNA]</scope>
    <source>
        <strain evidence="3 4">SMR1</strain>
    </source>
</reference>
<dbReference type="Pfam" id="PF06230">
    <property type="entry name" value="LpxI_C"/>
    <property type="match status" value="1"/>
</dbReference>
<dbReference type="STRING" id="1402135.SAMN05444149_105469"/>
<dbReference type="Pfam" id="PF17930">
    <property type="entry name" value="LpxI_N"/>
    <property type="match status" value="1"/>
</dbReference>
<evidence type="ECO:0000313" key="4">
    <source>
        <dbReference type="Proteomes" id="UP000199754"/>
    </source>
</evidence>
<dbReference type="InterPro" id="IPR010415">
    <property type="entry name" value="LpxI_C"/>
</dbReference>
<protein>
    <submittedName>
        <fullName evidence="3">Phosphatidate cytidylyltransferase</fullName>
    </submittedName>
</protein>
<dbReference type="InterPro" id="IPR041255">
    <property type="entry name" value="LpxI_N"/>
</dbReference>
<gene>
    <name evidence="3" type="ORF">SULPSESMR1_01701</name>
</gene>